<dbReference type="PRINTS" id="PR00080">
    <property type="entry name" value="SDRFAMILY"/>
</dbReference>
<dbReference type="PANTHER" id="PTHR42760">
    <property type="entry name" value="SHORT-CHAIN DEHYDROGENASES/REDUCTASES FAMILY MEMBER"/>
    <property type="match status" value="1"/>
</dbReference>
<dbReference type="HOGENOM" id="CLU_010194_1_1_0"/>
<dbReference type="InterPro" id="IPR020904">
    <property type="entry name" value="Sc_DH/Rdtase_CS"/>
</dbReference>
<evidence type="ECO:0000313" key="3">
    <source>
        <dbReference type="EMBL" id="GAK57540.1"/>
    </source>
</evidence>
<dbReference type="STRING" id="1499967.U27_04507"/>
<keyword evidence="4" id="KW-1185">Reference proteome</keyword>
<dbReference type="eggNOG" id="COG1028">
    <property type="taxonomic scope" value="Bacteria"/>
</dbReference>
<dbReference type="AlphaFoldDB" id="A0A081BYY5"/>
<dbReference type="Pfam" id="PF13561">
    <property type="entry name" value="adh_short_C2"/>
    <property type="match status" value="1"/>
</dbReference>
<dbReference type="InterPro" id="IPR002347">
    <property type="entry name" value="SDR_fam"/>
</dbReference>
<gene>
    <name evidence="3" type="ORF">U27_04507</name>
</gene>
<dbReference type="NCBIfam" id="NF006132">
    <property type="entry name" value="PRK08277.1"/>
    <property type="match status" value="1"/>
</dbReference>
<comment type="similarity">
    <text evidence="1">Belongs to the short-chain dehydrogenases/reductases (SDR) family.</text>
</comment>
<protein>
    <submittedName>
        <fullName evidence="3">Short-chain dehydrogenase/reductase SDR</fullName>
    </submittedName>
</protein>
<dbReference type="InterPro" id="IPR036291">
    <property type="entry name" value="NAD(P)-bd_dom_sf"/>
</dbReference>
<name>A0A081BYY5_VECG1</name>
<dbReference type="PANTHER" id="PTHR42760:SF115">
    <property type="entry name" value="3-OXOACYL-[ACYL-CARRIER-PROTEIN] REDUCTASE FABG"/>
    <property type="match status" value="1"/>
</dbReference>
<sequence length="296" mass="32014">MATILYRLRRKDELSNYERYKNMLNNPYDFSGKVAVITGGSGILCGTISKALAACGAHTVLVGHSRPERAEQLVAEIVQSGGSAIAAQADVLSKVSLEQLLEQTLEKFGKVDILINGAGGAKKAATTSQELSFFDLPEEAVRQTFDLNFMGTFLTCQVFGRTMVAQRQGNILNISSMGAFRPLTRSVAYSAGKAAVTNFTQWLAVHISQEYSPNIRVNAVVPGFFLTEQNRFLLTNPETGELTERGQRIIAHTPMARMGRPEDLVGPVLWLLSDAAQFVHGTTVIVDGGLSAFGGV</sequence>
<organism evidence="3">
    <name type="scientific">Vecturithrix granuli</name>
    <dbReference type="NCBI Taxonomy" id="1499967"/>
    <lineage>
        <taxon>Bacteria</taxon>
        <taxon>Candidatus Moduliflexota</taxon>
        <taxon>Candidatus Vecturitrichia</taxon>
        <taxon>Candidatus Vecturitrichales</taxon>
        <taxon>Candidatus Vecturitrichaceae</taxon>
        <taxon>Candidatus Vecturithrix</taxon>
    </lineage>
</organism>
<dbReference type="GO" id="GO:0005975">
    <property type="term" value="P:carbohydrate metabolic process"/>
    <property type="evidence" value="ECO:0007669"/>
    <property type="project" value="UniProtKB-ARBA"/>
</dbReference>
<dbReference type="Proteomes" id="UP000030661">
    <property type="component" value="Unassembled WGS sequence"/>
</dbReference>
<dbReference type="PRINTS" id="PR00081">
    <property type="entry name" value="GDHRDH"/>
</dbReference>
<evidence type="ECO:0000256" key="1">
    <source>
        <dbReference type="ARBA" id="ARBA00006484"/>
    </source>
</evidence>
<dbReference type="SUPFAM" id="SSF51735">
    <property type="entry name" value="NAD(P)-binding Rossmann-fold domains"/>
    <property type="match status" value="1"/>
</dbReference>
<proteinExistence type="inferred from homology"/>
<evidence type="ECO:0000313" key="4">
    <source>
        <dbReference type="Proteomes" id="UP000030661"/>
    </source>
</evidence>
<dbReference type="Gene3D" id="3.40.50.720">
    <property type="entry name" value="NAD(P)-binding Rossmann-like Domain"/>
    <property type="match status" value="1"/>
</dbReference>
<dbReference type="PROSITE" id="PS00061">
    <property type="entry name" value="ADH_SHORT"/>
    <property type="match status" value="1"/>
</dbReference>
<evidence type="ECO:0000256" key="2">
    <source>
        <dbReference type="ARBA" id="ARBA00023002"/>
    </source>
</evidence>
<dbReference type="EMBL" id="DF820466">
    <property type="protein sequence ID" value="GAK57540.1"/>
    <property type="molecule type" value="Genomic_DNA"/>
</dbReference>
<dbReference type="FunFam" id="3.40.50.720:FF:000240">
    <property type="entry name" value="SDR family oxidoreductase"/>
    <property type="match status" value="1"/>
</dbReference>
<keyword evidence="2" id="KW-0560">Oxidoreductase</keyword>
<reference evidence="3" key="1">
    <citation type="journal article" date="2015" name="PeerJ">
        <title>First genomic representation of candidate bacterial phylum KSB3 points to enhanced environmental sensing as a trigger of wastewater bulking.</title>
        <authorList>
            <person name="Sekiguchi Y."/>
            <person name="Ohashi A."/>
            <person name="Parks D.H."/>
            <person name="Yamauchi T."/>
            <person name="Tyson G.W."/>
            <person name="Hugenholtz P."/>
        </authorList>
    </citation>
    <scope>NUCLEOTIDE SEQUENCE [LARGE SCALE GENOMIC DNA]</scope>
</reference>
<accession>A0A081BYY5</accession>
<dbReference type="GO" id="GO:0016616">
    <property type="term" value="F:oxidoreductase activity, acting on the CH-OH group of donors, NAD or NADP as acceptor"/>
    <property type="evidence" value="ECO:0007669"/>
    <property type="project" value="UniProtKB-ARBA"/>
</dbReference>